<evidence type="ECO:0000256" key="1">
    <source>
        <dbReference type="SAM" id="Phobius"/>
    </source>
</evidence>
<dbReference type="EMBL" id="JBHTLD010000175">
    <property type="protein sequence ID" value="MFD1187794.1"/>
    <property type="molecule type" value="Genomic_DNA"/>
</dbReference>
<keyword evidence="1" id="KW-1133">Transmembrane helix</keyword>
<keyword evidence="4" id="KW-1185">Reference proteome</keyword>
<dbReference type="RefSeq" id="WP_377530109.1">
    <property type="nucleotide sequence ID" value="NZ_JBHTLD010000175.1"/>
</dbReference>
<name>A0ABW3SSA3_9BACT</name>
<protein>
    <submittedName>
        <fullName evidence="3">SHOCT domain-containing protein</fullName>
    </submittedName>
</protein>
<dbReference type="Pfam" id="PF09851">
    <property type="entry name" value="SHOCT"/>
    <property type="match status" value="1"/>
</dbReference>
<reference evidence="4" key="1">
    <citation type="journal article" date="2019" name="Int. J. Syst. Evol. Microbiol.">
        <title>The Global Catalogue of Microorganisms (GCM) 10K type strain sequencing project: providing services to taxonomists for standard genome sequencing and annotation.</title>
        <authorList>
            <consortium name="The Broad Institute Genomics Platform"/>
            <consortium name="The Broad Institute Genome Sequencing Center for Infectious Disease"/>
            <person name="Wu L."/>
            <person name="Ma J."/>
        </authorList>
    </citation>
    <scope>NUCLEOTIDE SEQUENCE [LARGE SCALE GENOMIC DNA]</scope>
    <source>
        <strain evidence="4">JCM 31319</strain>
    </source>
</reference>
<dbReference type="Proteomes" id="UP001597094">
    <property type="component" value="Unassembled WGS sequence"/>
</dbReference>
<keyword evidence="1" id="KW-0472">Membrane</keyword>
<evidence type="ECO:0000313" key="3">
    <source>
        <dbReference type="EMBL" id="MFD1187794.1"/>
    </source>
</evidence>
<sequence length="67" mass="8253">MHWLWWLFWIIIIVVFFALLGNTFLRNRPDSPTERESALDILKRRYAAGEIDTEEYNIRKRELEKDR</sequence>
<dbReference type="InterPro" id="IPR018649">
    <property type="entry name" value="SHOCT"/>
</dbReference>
<gene>
    <name evidence="3" type="ORF">ACFQ2O_16380</name>
</gene>
<comment type="caution">
    <text evidence="3">The sequence shown here is derived from an EMBL/GenBank/DDBJ whole genome shotgun (WGS) entry which is preliminary data.</text>
</comment>
<accession>A0ABW3SSA3</accession>
<feature type="domain" description="SHOCT" evidence="2">
    <location>
        <begin position="38"/>
        <end position="63"/>
    </location>
</feature>
<feature type="transmembrane region" description="Helical" evidence="1">
    <location>
        <begin position="6"/>
        <end position="25"/>
    </location>
</feature>
<proteinExistence type="predicted"/>
<evidence type="ECO:0000259" key="2">
    <source>
        <dbReference type="Pfam" id="PF09851"/>
    </source>
</evidence>
<evidence type="ECO:0000313" key="4">
    <source>
        <dbReference type="Proteomes" id="UP001597094"/>
    </source>
</evidence>
<keyword evidence="1" id="KW-0812">Transmembrane</keyword>
<organism evidence="3 4">
    <name type="scientific">Pontibacter rugosus</name>
    <dbReference type="NCBI Taxonomy" id="1745966"/>
    <lineage>
        <taxon>Bacteria</taxon>
        <taxon>Pseudomonadati</taxon>
        <taxon>Bacteroidota</taxon>
        <taxon>Cytophagia</taxon>
        <taxon>Cytophagales</taxon>
        <taxon>Hymenobacteraceae</taxon>
        <taxon>Pontibacter</taxon>
    </lineage>
</organism>